<protein>
    <submittedName>
        <fullName evidence="1">Uncharacterized protein</fullName>
    </submittedName>
</protein>
<reference evidence="1 2" key="1">
    <citation type="submission" date="2018-05" db="EMBL/GenBank/DDBJ databases">
        <title>genome sequencing of Nitrosopumilus sp. NM25.</title>
        <authorList>
            <person name="Mori K."/>
            <person name="Nakagawa T."/>
        </authorList>
    </citation>
    <scope>NUCLEOTIDE SEQUENCE [LARGE SCALE GENOMIC DNA]</scope>
    <source>
        <strain evidence="1 2">NM25</strain>
    </source>
</reference>
<dbReference type="EMBL" id="BGKI01000002">
    <property type="protein sequence ID" value="GBH33644.1"/>
    <property type="molecule type" value="Genomic_DNA"/>
</dbReference>
<keyword evidence="2" id="KW-1185">Reference proteome</keyword>
<accession>A0A2S2KPW6</accession>
<dbReference type="RefSeq" id="WP_146195973.1">
    <property type="nucleotide sequence ID" value="NZ_AP026695.1"/>
</dbReference>
<comment type="caution">
    <text evidence="1">The sequence shown here is derived from an EMBL/GenBank/DDBJ whole genome shotgun (WGS) entry which is preliminary data.</text>
</comment>
<proteinExistence type="predicted"/>
<organism evidence="1 2">
    <name type="scientific">Nitrosopumilus zosterae</name>
    <dbReference type="NCBI Taxonomy" id="718286"/>
    <lineage>
        <taxon>Archaea</taxon>
        <taxon>Nitrososphaerota</taxon>
        <taxon>Nitrososphaeria</taxon>
        <taxon>Nitrosopumilales</taxon>
        <taxon>Nitrosopumilaceae</taxon>
        <taxon>Nitrosopumilus</taxon>
    </lineage>
</organism>
<dbReference type="AlphaFoldDB" id="A0A2S2KPW6"/>
<dbReference type="Proteomes" id="UP000245829">
    <property type="component" value="Unassembled WGS sequence"/>
</dbReference>
<evidence type="ECO:0000313" key="1">
    <source>
        <dbReference type="EMBL" id="GBH33644.1"/>
    </source>
</evidence>
<evidence type="ECO:0000313" key="2">
    <source>
        <dbReference type="Proteomes" id="UP000245829"/>
    </source>
</evidence>
<sequence length="99" mass="11741">MKSMSISPTEDHVMKRDYKIKLSGDDFVLVGMNYNYFMIPRLAYPKDNLEKLKQQILDDQKMTDELKTLWDDGMQDKSLEKISQILEKYFGKKAEQQQI</sequence>
<dbReference type="GeneID" id="76209784"/>
<gene>
    <name evidence="1" type="ORF">NZNM25_04350</name>
</gene>
<name>A0A2S2KPW6_9ARCH</name>